<accession>A0ABT7EBS3</accession>
<dbReference type="Proteomes" id="UP001301012">
    <property type="component" value="Unassembled WGS sequence"/>
</dbReference>
<dbReference type="SUPFAM" id="SSF89550">
    <property type="entry name" value="PHP domain-like"/>
    <property type="match status" value="1"/>
</dbReference>
<dbReference type="RefSeq" id="WP_284132318.1">
    <property type="nucleotide sequence ID" value="NZ_JASKYM010000002.1"/>
</dbReference>
<dbReference type="NCBIfam" id="NF038032">
    <property type="entry name" value="CehA_McbA_metalo"/>
    <property type="match status" value="1"/>
</dbReference>
<protein>
    <submittedName>
        <fullName evidence="1">CehA/McbA family metallohydrolase</fullName>
    </submittedName>
</protein>
<dbReference type="Gene3D" id="3.20.20.140">
    <property type="entry name" value="Metal-dependent hydrolases"/>
    <property type="match status" value="1"/>
</dbReference>
<dbReference type="EMBL" id="JASKYM010000002">
    <property type="protein sequence ID" value="MDK2563376.1"/>
    <property type="molecule type" value="Genomic_DNA"/>
</dbReference>
<comment type="caution">
    <text evidence="1">The sequence shown here is derived from an EMBL/GenBank/DDBJ whole genome shotgun (WGS) entry which is preliminary data.</text>
</comment>
<proteinExistence type="predicted"/>
<sequence length="478" mass="55010">MTSKKKIILLMLLFSFITISKVSYDNFFSFKLSNEKTLQTSNLENNELVINSVSPNKCEQYIVSKPTIKINYSNQSNIDTSSIKLFVNYQDVTKKSTISENQISYTPDKKFKRGTQIVKLEARDSSNNKKISSLEWYFVVGTPVYNHYRGLLHSHTAASDGHGSYSDAYYLARDKANLDFFAITEHSNMLDNNLECNIENASFSNEWNELTKYKNMFTSNGKFIALNGFEMTYPYNVKNPIGHINIFNSEGFVCSELPDMELDDFYKLIYNQDDLIGQFNHPCDKFGKFNNLKYSPYGDSFISLIEVGNGYNKDIKKNIRSHDMYQLALDNGWHLAPTCNQDNHRVDFGIANEFRTVVLSTDLTKDGLYDALKHMRVYATEDKNIKIDYTINDLPMGSTISKTSKLRFCVSVIDTDFEDKIEEIQIISNKGDIIKSKRFNSNLAKLEFSSKSIKNKFYYVKIIQKNDKISVTAPIWIK</sequence>
<name>A0ABT7EBS3_9FIRM</name>
<evidence type="ECO:0000313" key="1">
    <source>
        <dbReference type="EMBL" id="MDK2563376.1"/>
    </source>
</evidence>
<keyword evidence="2" id="KW-1185">Reference proteome</keyword>
<dbReference type="InterPro" id="IPR016195">
    <property type="entry name" value="Pol/histidinol_Pase-like"/>
</dbReference>
<gene>
    <name evidence="1" type="ORF">QOZ84_07425</name>
</gene>
<evidence type="ECO:0000313" key="2">
    <source>
        <dbReference type="Proteomes" id="UP001301012"/>
    </source>
</evidence>
<reference evidence="1 2" key="1">
    <citation type="submission" date="2023-05" db="EMBL/GenBank/DDBJ databases">
        <title>Rombocin, a short stable natural nisin variant, displays selective antimicrobial activity against Listeria monocytogenes and employs dual mode of action to kill target bacterial strains.</title>
        <authorList>
            <person name="Wambui J."/>
            <person name="Stephan R."/>
            <person name="Kuipers O.P."/>
        </authorList>
    </citation>
    <scope>NUCLEOTIDE SEQUENCE [LARGE SCALE GENOMIC DNA]</scope>
    <source>
        <strain evidence="1 2">RC002</strain>
    </source>
</reference>
<organism evidence="1 2">
    <name type="scientific">Romboutsia sedimentorum</name>
    <dbReference type="NCBI Taxonomy" id="1368474"/>
    <lineage>
        <taxon>Bacteria</taxon>
        <taxon>Bacillati</taxon>
        <taxon>Bacillota</taxon>
        <taxon>Clostridia</taxon>
        <taxon>Peptostreptococcales</taxon>
        <taxon>Peptostreptococcaceae</taxon>
        <taxon>Romboutsia</taxon>
    </lineage>
</organism>